<sequence>MKRLRKLALIVTMALAVTPGFSGSLGTITQGQPKEKTIESGAQTASTTHDVIDEISRLIMEMMRKMQEMMTPQKTITRV</sequence>
<organism evidence="2 3">
    <name type="scientific">Larkinella knui</name>
    <dbReference type="NCBI Taxonomy" id="2025310"/>
    <lineage>
        <taxon>Bacteria</taxon>
        <taxon>Pseudomonadati</taxon>
        <taxon>Bacteroidota</taxon>
        <taxon>Cytophagia</taxon>
        <taxon>Cytophagales</taxon>
        <taxon>Spirosomataceae</taxon>
        <taxon>Larkinella</taxon>
    </lineage>
</organism>
<evidence type="ECO:0000256" key="1">
    <source>
        <dbReference type="SAM" id="SignalP"/>
    </source>
</evidence>
<keyword evidence="1" id="KW-0732">Signal</keyword>
<feature type="chain" id="PRO_5018262178" evidence="1">
    <location>
        <begin position="23"/>
        <end position="79"/>
    </location>
</feature>
<comment type="caution">
    <text evidence="2">The sequence shown here is derived from an EMBL/GenBank/DDBJ whole genome shotgun (WGS) entry which is preliminary data.</text>
</comment>
<dbReference type="AlphaFoldDB" id="A0A3P1CAA1"/>
<evidence type="ECO:0000313" key="3">
    <source>
        <dbReference type="Proteomes" id="UP000274271"/>
    </source>
</evidence>
<feature type="signal peptide" evidence="1">
    <location>
        <begin position="1"/>
        <end position="22"/>
    </location>
</feature>
<dbReference type="Proteomes" id="UP000274271">
    <property type="component" value="Unassembled WGS sequence"/>
</dbReference>
<gene>
    <name evidence="2" type="ORF">EHT87_28715</name>
</gene>
<dbReference type="RefSeq" id="WP_124910240.1">
    <property type="nucleotide sequence ID" value="NZ_RQJP01000007.1"/>
</dbReference>
<proteinExistence type="predicted"/>
<evidence type="ECO:0000313" key="2">
    <source>
        <dbReference type="EMBL" id="RRB10227.1"/>
    </source>
</evidence>
<keyword evidence="3" id="KW-1185">Reference proteome</keyword>
<name>A0A3P1CAA1_9BACT</name>
<protein>
    <submittedName>
        <fullName evidence="2">Uncharacterized protein</fullName>
    </submittedName>
</protein>
<accession>A0A3P1CAA1</accession>
<reference evidence="2 3" key="1">
    <citation type="submission" date="2018-11" db="EMBL/GenBank/DDBJ databases">
        <authorList>
            <person name="Zhou Z."/>
            <person name="Wang G."/>
        </authorList>
    </citation>
    <scope>NUCLEOTIDE SEQUENCE [LARGE SCALE GENOMIC DNA]</scope>
    <source>
        <strain evidence="2 3">KCTC42998</strain>
    </source>
</reference>
<dbReference type="EMBL" id="RQJP01000007">
    <property type="protein sequence ID" value="RRB10227.1"/>
    <property type="molecule type" value="Genomic_DNA"/>
</dbReference>